<dbReference type="EMBL" id="VIVR01000001">
    <property type="protein sequence ID" value="TWE15907.1"/>
    <property type="molecule type" value="Genomic_DNA"/>
</dbReference>
<proteinExistence type="predicted"/>
<organism evidence="1 2">
    <name type="scientific">Kitasatospora atroaurantiaca</name>
    <dbReference type="NCBI Taxonomy" id="285545"/>
    <lineage>
        <taxon>Bacteria</taxon>
        <taxon>Bacillati</taxon>
        <taxon>Actinomycetota</taxon>
        <taxon>Actinomycetes</taxon>
        <taxon>Kitasatosporales</taxon>
        <taxon>Streptomycetaceae</taxon>
        <taxon>Kitasatospora</taxon>
    </lineage>
</organism>
<dbReference type="PANTHER" id="PTHR35569:SF1">
    <property type="entry name" value="CYANAMIDE HYDRATASE DDI2-RELATED"/>
    <property type="match status" value="1"/>
</dbReference>
<keyword evidence="2" id="KW-1185">Reference proteome</keyword>
<sequence length="197" mass="21267">MPLSPFPDSPLARAADQLLHTACPPTLVAHCHRTYRFGAALLDGRQGAFDAEALFIAAALHDLALVEAYDDPVTPFELHGSRLAAQELTTRGARPELVELVRDAIALHMEISTADDPRPEVAAVHLGAVADVIGLRLDQLPPELVAEVLERHPRQGFSAYVTKAMTRQATAKPDSTIAALFQHARFLDLVAAAPFND</sequence>
<comment type="caution">
    <text evidence="1">The sequence shown here is derived from an EMBL/GenBank/DDBJ whole genome shotgun (WGS) entry which is preliminary data.</text>
</comment>
<dbReference type="SUPFAM" id="SSF109604">
    <property type="entry name" value="HD-domain/PDEase-like"/>
    <property type="match status" value="1"/>
</dbReference>
<name>A0A561EJW2_9ACTN</name>
<accession>A0A561EJW2</accession>
<reference evidence="1 2" key="1">
    <citation type="submission" date="2019-06" db="EMBL/GenBank/DDBJ databases">
        <title>Sequencing the genomes of 1000 actinobacteria strains.</title>
        <authorList>
            <person name="Klenk H.-P."/>
        </authorList>
    </citation>
    <scope>NUCLEOTIDE SEQUENCE [LARGE SCALE GENOMIC DNA]</scope>
    <source>
        <strain evidence="1 2">DSM 41649</strain>
    </source>
</reference>
<dbReference type="AlphaFoldDB" id="A0A561EJW2"/>
<dbReference type="Proteomes" id="UP000318416">
    <property type="component" value="Unassembled WGS sequence"/>
</dbReference>
<evidence type="ECO:0000313" key="1">
    <source>
        <dbReference type="EMBL" id="TWE15907.1"/>
    </source>
</evidence>
<dbReference type="OrthoDB" id="8478129at2"/>
<dbReference type="Gene3D" id="1.10.3210.10">
    <property type="entry name" value="Hypothetical protein af1432"/>
    <property type="match status" value="1"/>
</dbReference>
<gene>
    <name evidence="1" type="ORF">FB465_0857</name>
</gene>
<dbReference type="PANTHER" id="PTHR35569">
    <property type="entry name" value="CYANAMIDE HYDRATASE DDI2-RELATED"/>
    <property type="match status" value="1"/>
</dbReference>
<dbReference type="RefSeq" id="WP_145787690.1">
    <property type="nucleotide sequence ID" value="NZ_BAAABR010000026.1"/>
</dbReference>
<evidence type="ECO:0008006" key="3">
    <source>
        <dbReference type="Google" id="ProtNLM"/>
    </source>
</evidence>
<protein>
    <recommendedName>
        <fullName evidence="3">HD domain-containing protein</fullName>
    </recommendedName>
</protein>
<evidence type="ECO:0000313" key="2">
    <source>
        <dbReference type="Proteomes" id="UP000318416"/>
    </source>
</evidence>